<feature type="transmembrane region" description="Helical" evidence="5">
    <location>
        <begin position="196"/>
        <end position="219"/>
    </location>
</feature>
<dbReference type="PANTHER" id="PTHR43341:SF15">
    <property type="entry name" value="GENERAL AMINO ACID PERMEASE AGP2"/>
    <property type="match status" value="1"/>
</dbReference>
<reference evidence="7" key="1">
    <citation type="submission" date="2022-10" db="EMBL/GenBank/DDBJ databases">
        <title>Fusarium specimens isolated from Avocado Roots.</title>
        <authorList>
            <person name="Stajich J."/>
            <person name="Roper C."/>
            <person name="Heimlech-Rivalta G."/>
        </authorList>
    </citation>
    <scope>NUCLEOTIDE SEQUENCE</scope>
    <source>
        <strain evidence="7">CF00143</strain>
    </source>
</reference>
<dbReference type="Pfam" id="PF00324">
    <property type="entry name" value="AA_permease"/>
    <property type="match status" value="1"/>
</dbReference>
<keyword evidence="3 5" id="KW-1133">Transmembrane helix</keyword>
<gene>
    <name evidence="7" type="ORF">NW766_003654</name>
</gene>
<evidence type="ECO:0000313" key="7">
    <source>
        <dbReference type="EMBL" id="KAJ4017589.1"/>
    </source>
</evidence>
<keyword evidence="4 5" id="KW-0472">Membrane</keyword>
<keyword evidence="8" id="KW-1185">Reference proteome</keyword>
<evidence type="ECO:0000256" key="5">
    <source>
        <dbReference type="SAM" id="Phobius"/>
    </source>
</evidence>
<keyword evidence="2 5" id="KW-0812">Transmembrane</keyword>
<dbReference type="PANTHER" id="PTHR43341">
    <property type="entry name" value="AMINO ACID PERMEASE"/>
    <property type="match status" value="1"/>
</dbReference>
<dbReference type="GO" id="GO:0015171">
    <property type="term" value="F:amino acid transmembrane transporter activity"/>
    <property type="evidence" value="ECO:0007669"/>
    <property type="project" value="TreeGrafter"/>
</dbReference>
<dbReference type="InterPro" id="IPR004841">
    <property type="entry name" value="AA-permease/SLC12A_dom"/>
</dbReference>
<evidence type="ECO:0000256" key="1">
    <source>
        <dbReference type="ARBA" id="ARBA00004141"/>
    </source>
</evidence>
<accession>A0A9W8PUY0</accession>
<dbReference type="InterPro" id="IPR050524">
    <property type="entry name" value="APC_YAT"/>
</dbReference>
<dbReference type="Gene3D" id="1.20.1740.10">
    <property type="entry name" value="Amino acid/polyamine transporter I"/>
    <property type="match status" value="1"/>
</dbReference>
<sequence>MNSPETAQGHPKKGTGDVERVGSLEVGRVSLTKDGIPEFDGAVLTTAIQESVNHRRLNPRHIQLTAFAGSIGAALFVAIGKGVQSGPLCLLLAFIFWVTVVFSVAQCQMEIVTLFPLDGSFIRLAGRMVDPALGVAVGWNHFFAQTSYVIFEATIINTLVEYWGYDQSPAILISVSLAFDLAINVWRADLFGEVEFWLALGKVLLAAGLILYTLVVMLGGNPLNE</sequence>
<dbReference type="EMBL" id="JAPDHF010000005">
    <property type="protein sequence ID" value="KAJ4017589.1"/>
    <property type="molecule type" value="Genomic_DNA"/>
</dbReference>
<comment type="caution">
    <text evidence="7">The sequence shown here is derived from an EMBL/GenBank/DDBJ whole genome shotgun (WGS) entry which is preliminary data.</text>
</comment>
<feature type="transmembrane region" description="Helical" evidence="5">
    <location>
        <begin position="62"/>
        <end position="79"/>
    </location>
</feature>
<evidence type="ECO:0000256" key="4">
    <source>
        <dbReference type="ARBA" id="ARBA00023136"/>
    </source>
</evidence>
<dbReference type="Proteomes" id="UP001152130">
    <property type="component" value="Unassembled WGS sequence"/>
</dbReference>
<comment type="subcellular location">
    <subcellularLocation>
        <location evidence="1">Membrane</location>
        <topology evidence="1">Multi-pass membrane protein</topology>
    </subcellularLocation>
</comment>
<evidence type="ECO:0000313" key="8">
    <source>
        <dbReference type="Proteomes" id="UP001152130"/>
    </source>
</evidence>
<organism evidence="7 8">
    <name type="scientific">Fusarium irregulare</name>
    <dbReference type="NCBI Taxonomy" id="2494466"/>
    <lineage>
        <taxon>Eukaryota</taxon>
        <taxon>Fungi</taxon>
        <taxon>Dikarya</taxon>
        <taxon>Ascomycota</taxon>
        <taxon>Pezizomycotina</taxon>
        <taxon>Sordariomycetes</taxon>
        <taxon>Hypocreomycetidae</taxon>
        <taxon>Hypocreales</taxon>
        <taxon>Nectriaceae</taxon>
        <taxon>Fusarium</taxon>
        <taxon>Fusarium incarnatum-equiseti species complex</taxon>
    </lineage>
</organism>
<name>A0A9W8PUY0_9HYPO</name>
<feature type="transmembrane region" description="Helical" evidence="5">
    <location>
        <begin position="85"/>
        <end position="105"/>
    </location>
</feature>
<proteinExistence type="predicted"/>
<evidence type="ECO:0000259" key="6">
    <source>
        <dbReference type="Pfam" id="PF00324"/>
    </source>
</evidence>
<evidence type="ECO:0000256" key="2">
    <source>
        <dbReference type="ARBA" id="ARBA00022692"/>
    </source>
</evidence>
<dbReference type="AlphaFoldDB" id="A0A9W8PUY0"/>
<protein>
    <recommendedName>
        <fullName evidence="6">Amino acid permease/ SLC12A domain-containing protein</fullName>
    </recommendedName>
</protein>
<evidence type="ECO:0000256" key="3">
    <source>
        <dbReference type="ARBA" id="ARBA00022989"/>
    </source>
</evidence>
<dbReference type="GO" id="GO:0016020">
    <property type="term" value="C:membrane"/>
    <property type="evidence" value="ECO:0007669"/>
    <property type="project" value="UniProtKB-SubCell"/>
</dbReference>
<feature type="domain" description="Amino acid permease/ SLC12A" evidence="6">
    <location>
        <begin position="61"/>
        <end position="225"/>
    </location>
</feature>